<dbReference type="InterPro" id="IPR004136">
    <property type="entry name" value="NMO"/>
</dbReference>
<dbReference type="GO" id="GO:0018580">
    <property type="term" value="F:nitronate monooxygenase activity"/>
    <property type="evidence" value="ECO:0007669"/>
    <property type="project" value="InterPro"/>
</dbReference>
<reference evidence="6 7" key="1">
    <citation type="submission" date="2011-04" db="EMBL/GenBank/DDBJ databases">
        <authorList>
            <person name="Muzny D."/>
            <person name="Qin X."/>
            <person name="Deng J."/>
            <person name="Jiang H."/>
            <person name="Liu Y."/>
            <person name="Qu J."/>
            <person name="Song X.-Z."/>
            <person name="Zhang L."/>
            <person name="Thornton R."/>
            <person name="Coyle M."/>
            <person name="Francisco L."/>
            <person name="Jackson L."/>
            <person name="Javaid M."/>
            <person name="Korchina V."/>
            <person name="Kovar C."/>
            <person name="Mata R."/>
            <person name="Mathew T."/>
            <person name="Ngo R."/>
            <person name="Nguyen L."/>
            <person name="Nguyen N."/>
            <person name="Okwuonu G."/>
            <person name="Ongeri F."/>
            <person name="Pham C."/>
            <person name="Simmons D."/>
            <person name="Wilczek-Boney K."/>
            <person name="Hale W."/>
            <person name="Jakkamsetti A."/>
            <person name="Pham P."/>
            <person name="Ruth R."/>
            <person name="San Lucas F."/>
            <person name="Warren J."/>
            <person name="Zhang J."/>
            <person name="Zhao Z."/>
            <person name="Zhou C."/>
            <person name="Zhu D."/>
            <person name="Lee S."/>
            <person name="Bess C."/>
            <person name="Blankenburg K."/>
            <person name="Forbes L."/>
            <person name="Fu Q."/>
            <person name="Gubbala S."/>
            <person name="Hirani K."/>
            <person name="Jayaseelan J.C."/>
            <person name="Lara F."/>
            <person name="Munidasa M."/>
            <person name="Palculict T."/>
            <person name="Patil S."/>
            <person name="Pu L.-L."/>
            <person name="Saada N."/>
            <person name="Tang L."/>
            <person name="Weissenberger G."/>
            <person name="Zhu Y."/>
            <person name="Hemphill L."/>
            <person name="Shang Y."/>
            <person name="Youmans B."/>
            <person name="Ayvaz T."/>
            <person name="Ross M."/>
            <person name="Santibanez J."/>
            <person name="Aqrawi P."/>
            <person name="Gross S."/>
            <person name="Joshi V."/>
            <person name="Fowler G."/>
            <person name="Nazareth L."/>
            <person name="Reid J."/>
            <person name="Worley K."/>
            <person name="Petrosino J."/>
            <person name="Highlander S."/>
            <person name="Gibbs R."/>
        </authorList>
    </citation>
    <scope>NUCLEOTIDE SEQUENCE [LARGE SCALE GENOMIC DNA]</scope>
    <source>
        <strain evidence="6 7">DSM 2778</strain>
    </source>
</reference>
<comment type="function">
    <text evidence="1">Nitronate monooxygenase that uses molecular oxygen to catalyze the oxidative denitrification of alkyl nitronates. Acts on propionate 3-nitronate (P3N), the presumed physiological substrate. Probably functions in the detoxification of P3N, a metabolic poison produced by plants and fungi as a defense mechanism.</text>
</comment>
<dbReference type="InterPro" id="IPR013785">
    <property type="entry name" value="Aldolase_TIM"/>
</dbReference>
<dbReference type="PANTHER" id="PTHR32332:SF20">
    <property type="entry name" value="2-NITROPROPANE DIOXYGENASE-LIKE PROTEIN"/>
    <property type="match status" value="1"/>
</dbReference>
<dbReference type="STRING" id="888060.HMPREF9081_1189"/>
<proteinExistence type="predicted"/>
<dbReference type="Proteomes" id="UP000004067">
    <property type="component" value="Unassembled WGS sequence"/>
</dbReference>
<keyword evidence="5 6" id="KW-0560">Oxidoreductase</keyword>
<name>F5RLX3_9FIRM</name>
<dbReference type="PANTHER" id="PTHR32332">
    <property type="entry name" value="2-NITROPROPANE DIOXYGENASE"/>
    <property type="match status" value="1"/>
</dbReference>
<dbReference type="Pfam" id="PF03060">
    <property type="entry name" value="NMO"/>
    <property type="match status" value="1"/>
</dbReference>
<dbReference type="AlphaFoldDB" id="F5RLX3"/>
<dbReference type="eggNOG" id="COG2070">
    <property type="taxonomic scope" value="Bacteria"/>
</dbReference>
<accession>F5RLX3</accession>
<sequence>MYGGSNVANQLKALLGIEVPILQGGMAWISEANLASAVSNAGGAGIISTGGRTTEYTRDEIRRCRTLTDRPFGVNVMLMAPNKDEIVDVICEEKPAFVTLGAGNPVPYFEKLHAAGVKVIPVVPSVKLAKRVEDKGADAIVVEGMEAGGHIGVLSTLPLMEQVIPEVKLPVVMAGGFGDGRALAAALLMGASGVQMGTRFLVAEECVVHDNMKAKLIEAVDTDTIVTGFTIGGSVRGIKNKFSEEFVALELSGKATKQELLDRATGTNKLAAVDGDVVNGMVQAGETLTLLREVEPVKVIVERIVREARETLANAAKIEI</sequence>
<dbReference type="CDD" id="cd04730">
    <property type="entry name" value="NPD_like"/>
    <property type="match status" value="1"/>
</dbReference>
<keyword evidence="3" id="KW-0285">Flavoprotein</keyword>
<gene>
    <name evidence="6" type="primary">fabK</name>
    <name evidence="6" type="ORF">HMPREF9081_1189</name>
</gene>
<dbReference type="Gene3D" id="3.20.20.70">
    <property type="entry name" value="Aldolase class I"/>
    <property type="match status" value="1"/>
</dbReference>
<dbReference type="EMBL" id="AFHQ01000032">
    <property type="protein sequence ID" value="EGK60004.1"/>
    <property type="molecule type" value="Genomic_DNA"/>
</dbReference>
<evidence type="ECO:0000256" key="1">
    <source>
        <dbReference type="ARBA" id="ARBA00003535"/>
    </source>
</evidence>
<evidence type="ECO:0000313" key="6">
    <source>
        <dbReference type="EMBL" id="EGK60004.1"/>
    </source>
</evidence>
<comment type="caution">
    <text evidence="6">The sequence shown here is derived from an EMBL/GenBank/DDBJ whole genome shotgun (WGS) entry which is preliminary data.</text>
</comment>
<protein>
    <recommendedName>
        <fullName evidence="2">Probable nitronate monooxygenase</fullName>
    </recommendedName>
</protein>
<evidence type="ECO:0000256" key="3">
    <source>
        <dbReference type="ARBA" id="ARBA00022630"/>
    </source>
</evidence>
<evidence type="ECO:0000313" key="7">
    <source>
        <dbReference type="Proteomes" id="UP000004067"/>
    </source>
</evidence>
<evidence type="ECO:0000256" key="4">
    <source>
        <dbReference type="ARBA" id="ARBA00022643"/>
    </source>
</evidence>
<dbReference type="SUPFAM" id="SSF51412">
    <property type="entry name" value="Inosine monophosphate dehydrogenase (IMPDH)"/>
    <property type="match status" value="1"/>
</dbReference>
<organism evidence="6 7">
    <name type="scientific">Centipeda periodontii DSM 2778</name>
    <dbReference type="NCBI Taxonomy" id="888060"/>
    <lineage>
        <taxon>Bacteria</taxon>
        <taxon>Bacillati</taxon>
        <taxon>Bacillota</taxon>
        <taxon>Negativicutes</taxon>
        <taxon>Selenomonadales</taxon>
        <taxon>Selenomonadaceae</taxon>
        <taxon>Centipeda</taxon>
    </lineage>
</organism>
<evidence type="ECO:0000256" key="5">
    <source>
        <dbReference type="ARBA" id="ARBA00023002"/>
    </source>
</evidence>
<evidence type="ECO:0000256" key="2">
    <source>
        <dbReference type="ARBA" id="ARBA00013457"/>
    </source>
</evidence>
<keyword evidence="7" id="KW-1185">Reference proteome</keyword>
<keyword evidence="4" id="KW-0288">FMN</keyword>
<dbReference type="HOGENOM" id="CLU_038732_1_1_9"/>